<name>A0ABZ2WHI3_9HYPO</name>
<evidence type="ECO:0000313" key="2">
    <source>
        <dbReference type="EMBL" id="WZH39368.1"/>
    </source>
</evidence>
<feature type="compositionally biased region" description="Pro residues" evidence="1">
    <location>
        <begin position="180"/>
        <end position="194"/>
    </location>
</feature>
<evidence type="ECO:0000256" key="1">
    <source>
        <dbReference type="SAM" id="MobiDB-lite"/>
    </source>
</evidence>
<proteinExistence type="predicted"/>
<sequence>MPGSIKSIKRRPTAKSAAKRIGRMFKRTNSDDPEAITSTEPKDSFEGTRPSISSRYSTSSRMTVREDAESPSPSTKDQFRPFASLFDPRRQKGSEMVSRPPLVSANSANSEPVPGTLEPAEVTKFIEVAKPIEPEAPTSSTYNGSEIAEKQPESPQQPEKMEKKPEKKIEQAIEKQLGPESPPRPAARPLPYPPAVQATTERPESPVLPAKDFMEKPMLNLSLTPEPEPESKAEAELEPAKKSIIPSPTVEGVAGELRPNAFHSKSPVPPRPTVEDEPETIAEPVKEASVEAGSKVAHDGRQRRQPKNIPIKPQQNGTKPNVEPKFQSRDESTTAPQKNTLVQSAPIAPKTTRKSEEVKPLPRVTATTSTLTAPKKPFVPATFSPKTVPVPGTSALSISFQPTRTVFVPDTAPAPHTARPPITAQTPMIATAPKVARSMFAWTVPESASAPIIAAAPQRAY</sequence>
<feature type="compositionally biased region" description="Basic and acidic residues" evidence="1">
    <location>
        <begin position="159"/>
        <end position="173"/>
    </location>
</feature>
<feature type="region of interest" description="Disordered" evidence="1">
    <location>
        <begin position="1"/>
        <end position="366"/>
    </location>
</feature>
<feature type="compositionally biased region" description="Polar residues" evidence="1">
    <location>
        <begin position="333"/>
        <end position="343"/>
    </location>
</feature>
<evidence type="ECO:0000313" key="3">
    <source>
        <dbReference type="Proteomes" id="UP001489902"/>
    </source>
</evidence>
<gene>
    <name evidence="2" type="ORF">QYS62_000283</name>
</gene>
<reference evidence="2 3" key="1">
    <citation type="submission" date="2024-04" db="EMBL/GenBank/DDBJ databases">
        <title>Complete genome sequence of Fusarium acuminatum.</title>
        <authorList>
            <person name="Lan B."/>
        </authorList>
    </citation>
    <scope>NUCLEOTIDE SEQUENCE [LARGE SCALE GENOMIC DNA]</scope>
    <source>
        <strain evidence="2">1A</strain>
    </source>
</reference>
<keyword evidence="3" id="KW-1185">Reference proteome</keyword>
<accession>A0ABZ2WHI3</accession>
<organism evidence="2 3">
    <name type="scientific">Fusarium acuminatum</name>
    <dbReference type="NCBI Taxonomy" id="5515"/>
    <lineage>
        <taxon>Eukaryota</taxon>
        <taxon>Fungi</taxon>
        <taxon>Dikarya</taxon>
        <taxon>Ascomycota</taxon>
        <taxon>Pezizomycotina</taxon>
        <taxon>Sordariomycetes</taxon>
        <taxon>Hypocreomycetidae</taxon>
        <taxon>Hypocreales</taxon>
        <taxon>Nectriaceae</taxon>
        <taxon>Fusarium</taxon>
        <taxon>Fusarium tricinctum species complex</taxon>
    </lineage>
</organism>
<feature type="compositionally biased region" description="Low complexity" evidence="1">
    <location>
        <begin position="48"/>
        <end position="62"/>
    </location>
</feature>
<feature type="compositionally biased region" description="Basic and acidic residues" evidence="1">
    <location>
        <begin position="229"/>
        <end position="241"/>
    </location>
</feature>
<dbReference type="EMBL" id="CP151260">
    <property type="protein sequence ID" value="WZH39368.1"/>
    <property type="molecule type" value="Genomic_DNA"/>
</dbReference>
<protein>
    <recommendedName>
        <fullName evidence="4">Glucan 1,4-alpha-glucosidase</fullName>
    </recommendedName>
</protein>
<dbReference type="Proteomes" id="UP001489902">
    <property type="component" value="Chromosome 1"/>
</dbReference>
<evidence type="ECO:0008006" key="4">
    <source>
        <dbReference type="Google" id="ProtNLM"/>
    </source>
</evidence>
<feature type="compositionally biased region" description="Basic residues" evidence="1">
    <location>
        <begin position="7"/>
        <end position="26"/>
    </location>
</feature>